<gene>
    <name evidence="3" type="ORF">BQ4739_LOCUS6305</name>
</gene>
<evidence type="ECO:0000313" key="4">
    <source>
        <dbReference type="Proteomes" id="UP000256970"/>
    </source>
</evidence>
<dbReference type="EMBL" id="FNXT01000665">
    <property type="protein sequence ID" value="SZX65841.1"/>
    <property type="molecule type" value="Genomic_DNA"/>
</dbReference>
<feature type="signal peptide" evidence="2">
    <location>
        <begin position="1"/>
        <end position="18"/>
    </location>
</feature>
<reference evidence="3 4" key="1">
    <citation type="submission" date="2016-10" db="EMBL/GenBank/DDBJ databases">
        <authorList>
            <person name="Cai Z."/>
        </authorList>
    </citation>
    <scope>NUCLEOTIDE SEQUENCE [LARGE SCALE GENOMIC DNA]</scope>
</reference>
<keyword evidence="2" id="KW-0732">Signal</keyword>
<dbReference type="Proteomes" id="UP000256970">
    <property type="component" value="Unassembled WGS sequence"/>
</dbReference>
<evidence type="ECO:0000256" key="2">
    <source>
        <dbReference type="SAM" id="SignalP"/>
    </source>
</evidence>
<name>A0A383VKY8_TETOB</name>
<keyword evidence="4" id="KW-1185">Reference proteome</keyword>
<feature type="compositionally biased region" description="Low complexity" evidence="1">
    <location>
        <begin position="91"/>
        <end position="105"/>
    </location>
</feature>
<sequence>MNWRVVAVLVVLCTVTEAHKFDTALGSGSARKLLQGSSAVTPQQTVKSKCTTTKATDAANTAMAAAGNPVATKSGAALAPTTTKAGNTMKPAAAAQQAGTTARPASKPTQKAPSAAMTYRPISVIGPTPRSEERFKIGDEALRGMGK</sequence>
<feature type="chain" id="PRO_5016682350" evidence="2">
    <location>
        <begin position="19"/>
        <end position="147"/>
    </location>
</feature>
<dbReference type="AlphaFoldDB" id="A0A383VKY8"/>
<accession>A0A383VKY8</accession>
<feature type="region of interest" description="Disordered" evidence="1">
    <location>
        <begin position="81"/>
        <end position="116"/>
    </location>
</feature>
<proteinExistence type="predicted"/>
<evidence type="ECO:0000256" key="1">
    <source>
        <dbReference type="SAM" id="MobiDB-lite"/>
    </source>
</evidence>
<protein>
    <submittedName>
        <fullName evidence="3">Uncharacterized protein</fullName>
    </submittedName>
</protein>
<evidence type="ECO:0000313" key="3">
    <source>
        <dbReference type="EMBL" id="SZX65841.1"/>
    </source>
</evidence>
<organism evidence="3 4">
    <name type="scientific">Tetradesmus obliquus</name>
    <name type="common">Green alga</name>
    <name type="synonym">Acutodesmus obliquus</name>
    <dbReference type="NCBI Taxonomy" id="3088"/>
    <lineage>
        <taxon>Eukaryota</taxon>
        <taxon>Viridiplantae</taxon>
        <taxon>Chlorophyta</taxon>
        <taxon>core chlorophytes</taxon>
        <taxon>Chlorophyceae</taxon>
        <taxon>CS clade</taxon>
        <taxon>Sphaeropleales</taxon>
        <taxon>Scenedesmaceae</taxon>
        <taxon>Tetradesmus</taxon>
    </lineage>
</organism>